<dbReference type="InterPro" id="IPR036259">
    <property type="entry name" value="MFS_trans_sf"/>
</dbReference>
<comment type="caution">
    <text evidence="7">The sequence shown here is derived from an EMBL/GenBank/DDBJ whole genome shotgun (WGS) entry which is preliminary data.</text>
</comment>
<feature type="transmembrane region" description="Helical" evidence="6">
    <location>
        <begin position="317"/>
        <end position="341"/>
    </location>
</feature>
<evidence type="ECO:0000313" key="8">
    <source>
        <dbReference type="Proteomes" id="UP001161017"/>
    </source>
</evidence>
<evidence type="ECO:0000256" key="3">
    <source>
        <dbReference type="ARBA" id="ARBA00022989"/>
    </source>
</evidence>
<feature type="transmembrane region" description="Helical" evidence="6">
    <location>
        <begin position="287"/>
        <end position="310"/>
    </location>
</feature>
<feature type="transmembrane region" description="Helical" evidence="6">
    <location>
        <begin position="256"/>
        <end position="275"/>
    </location>
</feature>
<feature type="transmembrane region" description="Helical" evidence="6">
    <location>
        <begin position="174"/>
        <end position="197"/>
    </location>
</feature>
<feature type="transmembrane region" description="Helical" evidence="6">
    <location>
        <begin position="44"/>
        <end position="61"/>
    </location>
</feature>
<dbReference type="GO" id="GO:0022857">
    <property type="term" value="F:transmembrane transporter activity"/>
    <property type="evidence" value="ECO:0007669"/>
    <property type="project" value="TreeGrafter"/>
</dbReference>
<feature type="transmembrane region" description="Helical" evidence="6">
    <location>
        <begin position="217"/>
        <end position="236"/>
    </location>
</feature>
<evidence type="ECO:0000313" key="7">
    <source>
        <dbReference type="EMBL" id="MDI1490936.1"/>
    </source>
</evidence>
<evidence type="ECO:0000256" key="1">
    <source>
        <dbReference type="ARBA" id="ARBA00004141"/>
    </source>
</evidence>
<dbReference type="EMBL" id="JAPUFD010000013">
    <property type="protein sequence ID" value="MDI1490936.1"/>
    <property type="molecule type" value="Genomic_DNA"/>
</dbReference>
<sequence length="376" mass="40187">MCDSHKCHRSPRTPVRALDSAASIDEYTVNAFFRAKTFNYMTSLYLLASVLASSIGSALLSHHVYTLNGLSILCFVLAIAIATFIPPDLGRNTTTEYTSLAESSSTPMTSSQSGDDDASSDFSIDLSKETASAEKVNTSYHFVPIPLQTANPPLFQTPIPHLILSSLTLSLRTFLAIPFTPNPTFTVLAIFCLNSLAFRSEILLPQYISLSLHWPLATVNAALAAKALVSAVVLFALPTLRTRYLEPRLDSKRTDLCIITTSIVAGMIGMAGFGFTGLPAPFFVGNLLVYTCGIGVTDSLTAFGTMTLPVGIGKDEFFVRIALVQTVAGLIGSPLWSVAFAVGVKKGVLPMGLPFWVSAALFGVALAGARVLGRYK</sequence>
<reference evidence="7" key="1">
    <citation type="journal article" date="2023" name="Genome Biol. Evol.">
        <title>First Whole Genome Sequence and Flow Cytometry Genome Size Data for the Lichen-Forming Fungus Ramalina farinacea (Ascomycota).</title>
        <authorList>
            <person name="Llewellyn T."/>
            <person name="Mian S."/>
            <person name="Hill R."/>
            <person name="Leitch I.J."/>
            <person name="Gaya E."/>
        </authorList>
    </citation>
    <scope>NUCLEOTIDE SEQUENCE</scope>
    <source>
        <strain evidence="7">LIQ254RAFAR</strain>
    </source>
</reference>
<protein>
    <recommendedName>
        <fullName evidence="9">MFS general substrate transporter</fullName>
    </recommendedName>
</protein>
<evidence type="ECO:0008006" key="9">
    <source>
        <dbReference type="Google" id="ProtNLM"/>
    </source>
</evidence>
<dbReference type="Proteomes" id="UP001161017">
    <property type="component" value="Unassembled WGS sequence"/>
</dbReference>
<gene>
    <name evidence="7" type="ORF">OHK93_002141</name>
</gene>
<feature type="compositionally biased region" description="Low complexity" evidence="5">
    <location>
        <begin position="99"/>
        <end position="113"/>
    </location>
</feature>
<name>A0AA43TTH7_9LECA</name>
<evidence type="ECO:0000256" key="6">
    <source>
        <dbReference type="SAM" id="Phobius"/>
    </source>
</evidence>
<keyword evidence="2 6" id="KW-0812">Transmembrane</keyword>
<dbReference type="AlphaFoldDB" id="A0AA43TTH7"/>
<evidence type="ECO:0000256" key="2">
    <source>
        <dbReference type="ARBA" id="ARBA00022692"/>
    </source>
</evidence>
<evidence type="ECO:0000256" key="4">
    <source>
        <dbReference type="ARBA" id="ARBA00023136"/>
    </source>
</evidence>
<dbReference type="PANTHER" id="PTHR23507:SF1">
    <property type="entry name" value="FI18259P1-RELATED"/>
    <property type="match status" value="1"/>
</dbReference>
<organism evidence="7 8">
    <name type="scientific">Ramalina farinacea</name>
    <dbReference type="NCBI Taxonomy" id="258253"/>
    <lineage>
        <taxon>Eukaryota</taxon>
        <taxon>Fungi</taxon>
        <taxon>Dikarya</taxon>
        <taxon>Ascomycota</taxon>
        <taxon>Pezizomycotina</taxon>
        <taxon>Lecanoromycetes</taxon>
        <taxon>OSLEUM clade</taxon>
        <taxon>Lecanoromycetidae</taxon>
        <taxon>Lecanorales</taxon>
        <taxon>Lecanorineae</taxon>
        <taxon>Ramalinaceae</taxon>
        <taxon>Ramalina</taxon>
    </lineage>
</organism>
<proteinExistence type="predicted"/>
<dbReference type="SUPFAM" id="SSF103473">
    <property type="entry name" value="MFS general substrate transporter"/>
    <property type="match status" value="1"/>
</dbReference>
<dbReference type="PANTHER" id="PTHR23507">
    <property type="entry name" value="ZGC:174356"/>
    <property type="match status" value="1"/>
</dbReference>
<keyword evidence="4 6" id="KW-0472">Membrane</keyword>
<feature type="transmembrane region" description="Helical" evidence="6">
    <location>
        <begin position="353"/>
        <end position="373"/>
    </location>
</feature>
<feature type="transmembrane region" description="Helical" evidence="6">
    <location>
        <begin position="67"/>
        <end position="85"/>
    </location>
</feature>
<dbReference type="GO" id="GO:0016020">
    <property type="term" value="C:membrane"/>
    <property type="evidence" value="ECO:0007669"/>
    <property type="project" value="UniProtKB-SubCell"/>
</dbReference>
<keyword evidence="8" id="KW-1185">Reference proteome</keyword>
<accession>A0AA43TTH7</accession>
<keyword evidence="3 6" id="KW-1133">Transmembrane helix</keyword>
<comment type="subcellular location">
    <subcellularLocation>
        <location evidence="1">Membrane</location>
        <topology evidence="1">Multi-pass membrane protein</topology>
    </subcellularLocation>
</comment>
<feature type="region of interest" description="Disordered" evidence="5">
    <location>
        <begin position="97"/>
        <end position="121"/>
    </location>
</feature>
<evidence type="ECO:0000256" key="5">
    <source>
        <dbReference type="SAM" id="MobiDB-lite"/>
    </source>
</evidence>